<feature type="transmembrane region" description="Helical" evidence="1">
    <location>
        <begin position="85"/>
        <end position="107"/>
    </location>
</feature>
<keyword evidence="1" id="KW-0812">Transmembrane</keyword>
<feature type="transmembrane region" description="Helical" evidence="1">
    <location>
        <begin position="226"/>
        <end position="247"/>
    </location>
</feature>
<sequence>MPAARCVQKLPWSLIFSIFLLCVCIPLNMAGPGIMPTSGFFIFLPFLLQLSMHLQLHRLWFIFSIPCLTQVTGHFLAFINTLAPAFNWAILLIAAAMGLLYLVPYWVDVLIQRRFRGVFIRLVALPSVMTAASTFLTMVSPWGAWTDIGNTMNSVLEINRLGTLTGLGGLTFLVGLIASTANYVLDVLREDGRHLHFHLPPGLTNTAPPARPSTVPPAGAGHPYRALAFLFSLVFVALLACNASLMADHPGLKETLRAACLIDAGYRHILTHSDTYHRDTC</sequence>
<feature type="transmembrane region" description="Helical" evidence="1">
    <location>
        <begin position="119"/>
        <end position="144"/>
    </location>
</feature>
<keyword evidence="1" id="KW-1133">Transmembrane helix</keyword>
<keyword evidence="1" id="KW-0472">Membrane</keyword>
<feature type="transmembrane region" description="Helical" evidence="1">
    <location>
        <begin position="59"/>
        <end position="79"/>
    </location>
</feature>
<keyword evidence="3" id="KW-1185">Reference proteome</keyword>
<protein>
    <recommendedName>
        <fullName evidence="4">Transmembrane protein</fullName>
    </recommendedName>
</protein>
<comment type="caution">
    <text evidence="2">The sequence shown here is derived from an EMBL/GenBank/DDBJ whole genome shotgun (WGS) entry which is preliminary data.</text>
</comment>
<feature type="transmembrane region" description="Helical" evidence="1">
    <location>
        <begin position="164"/>
        <end position="185"/>
    </location>
</feature>
<dbReference type="EMBL" id="JAPMOS010000005">
    <property type="protein sequence ID" value="KAJ4461982.1"/>
    <property type="molecule type" value="Genomic_DNA"/>
</dbReference>
<accession>A0ABQ8US74</accession>
<evidence type="ECO:0000313" key="3">
    <source>
        <dbReference type="Proteomes" id="UP001141327"/>
    </source>
</evidence>
<evidence type="ECO:0000256" key="1">
    <source>
        <dbReference type="SAM" id="Phobius"/>
    </source>
</evidence>
<feature type="transmembrane region" description="Helical" evidence="1">
    <location>
        <begin position="12"/>
        <end position="28"/>
    </location>
</feature>
<dbReference type="Proteomes" id="UP001141327">
    <property type="component" value="Unassembled WGS sequence"/>
</dbReference>
<proteinExistence type="predicted"/>
<evidence type="ECO:0008006" key="4">
    <source>
        <dbReference type="Google" id="ProtNLM"/>
    </source>
</evidence>
<reference evidence="2" key="1">
    <citation type="journal article" date="2022" name="bioRxiv">
        <title>Genomics of Preaxostyla Flagellates Illuminates Evolutionary Transitions and the Path Towards Mitochondrial Loss.</title>
        <authorList>
            <person name="Novak L.V.F."/>
            <person name="Treitli S.C."/>
            <person name="Pyrih J."/>
            <person name="Halakuc P."/>
            <person name="Pipaliya S.V."/>
            <person name="Vacek V."/>
            <person name="Brzon O."/>
            <person name="Soukal P."/>
            <person name="Eme L."/>
            <person name="Dacks J.B."/>
            <person name="Karnkowska A."/>
            <person name="Elias M."/>
            <person name="Hampl V."/>
        </authorList>
    </citation>
    <scope>NUCLEOTIDE SEQUENCE</scope>
    <source>
        <strain evidence="2">RCP-MX</strain>
    </source>
</reference>
<gene>
    <name evidence="2" type="ORF">PAPYR_1686</name>
</gene>
<name>A0ABQ8US74_9EUKA</name>
<evidence type="ECO:0000313" key="2">
    <source>
        <dbReference type="EMBL" id="KAJ4461982.1"/>
    </source>
</evidence>
<organism evidence="2 3">
    <name type="scientific">Paratrimastix pyriformis</name>
    <dbReference type="NCBI Taxonomy" id="342808"/>
    <lineage>
        <taxon>Eukaryota</taxon>
        <taxon>Metamonada</taxon>
        <taxon>Preaxostyla</taxon>
        <taxon>Paratrimastigidae</taxon>
        <taxon>Paratrimastix</taxon>
    </lineage>
</organism>